<proteinExistence type="inferred from homology"/>
<evidence type="ECO:0000256" key="1">
    <source>
        <dbReference type="ARBA" id="ARBA00001933"/>
    </source>
</evidence>
<dbReference type="EC" id="4.4.1.2" evidence="4"/>
<dbReference type="SUPFAM" id="SSF53383">
    <property type="entry name" value="PLP-dependent transferases"/>
    <property type="match status" value="1"/>
</dbReference>
<keyword evidence="10" id="KW-0456">Lyase</keyword>
<dbReference type="Proteomes" id="UP000241118">
    <property type="component" value="Unassembled WGS sequence"/>
</dbReference>
<organism evidence="10 11">
    <name type="scientific">Saccharothrix carnea</name>
    <dbReference type="NCBI Taxonomy" id="1280637"/>
    <lineage>
        <taxon>Bacteria</taxon>
        <taxon>Bacillati</taxon>
        <taxon>Actinomycetota</taxon>
        <taxon>Actinomycetes</taxon>
        <taxon>Pseudonocardiales</taxon>
        <taxon>Pseudonocardiaceae</taxon>
        <taxon>Saccharothrix</taxon>
    </lineage>
</organism>
<dbReference type="PANTHER" id="PTHR11808:SF35">
    <property type="entry name" value="CYSTATHIONINE GAMMA-SYNTHASE (AFU_ORTHOLOGUE AFUA_7G01590)"/>
    <property type="match status" value="1"/>
</dbReference>
<evidence type="ECO:0000313" key="11">
    <source>
        <dbReference type="Proteomes" id="UP000241118"/>
    </source>
</evidence>
<evidence type="ECO:0000256" key="3">
    <source>
        <dbReference type="ARBA" id="ARBA00022898"/>
    </source>
</evidence>
<dbReference type="Pfam" id="PF01053">
    <property type="entry name" value="Cys_Met_Meta_PP"/>
    <property type="match status" value="1"/>
</dbReference>
<comment type="caution">
    <text evidence="10">The sequence shown here is derived from an EMBL/GenBank/DDBJ whole genome shotgun (WGS) entry which is preliminary data.</text>
</comment>
<dbReference type="RefSeq" id="WP_106620448.1">
    <property type="nucleotide sequence ID" value="NZ_PYAX01000029.1"/>
</dbReference>
<dbReference type="GO" id="GO:0018826">
    <property type="term" value="F:methionine gamma-lyase activity"/>
    <property type="evidence" value="ECO:0007669"/>
    <property type="project" value="UniProtKB-EC"/>
</dbReference>
<evidence type="ECO:0000313" key="10">
    <source>
        <dbReference type="EMBL" id="PSL44113.1"/>
    </source>
</evidence>
<dbReference type="Gene3D" id="3.90.1150.10">
    <property type="entry name" value="Aspartate Aminotransferase, domain 1"/>
    <property type="match status" value="1"/>
</dbReference>
<reference evidence="10 11" key="1">
    <citation type="submission" date="2018-03" db="EMBL/GenBank/DDBJ databases">
        <title>Genomic Encyclopedia of Type Strains, Phase III (KMG-III): the genomes of soil and plant-associated and newly described type strains.</title>
        <authorList>
            <person name="Whitman W."/>
        </authorList>
    </citation>
    <scope>NUCLEOTIDE SEQUENCE [LARGE SCALE GENOMIC DNA]</scope>
    <source>
        <strain evidence="10 11">CGMCC 4.7097</strain>
    </source>
</reference>
<comment type="similarity">
    <text evidence="2 9">Belongs to the trans-sulfuration enzymes family.</text>
</comment>
<protein>
    <recommendedName>
        <fullName evidence="4">homocysteine desulfhydrase</fullName>
        <ecNumber evidence="4">4.4.1.2</ecNumber>
    </recommendedName>
    <alternativeName>
        <fullName evidence="5">Homocysteine desulfhydrase</fullName>
    </alternativeName>
</protein>
<keyword evidence="11" id="KW-1185">Reference proteome</keyword>
<evidence type="ECO:0000256" key="6">
    <source>
        <dbReference type="ARBA" id="ARBA00048780"/>
    </source>
</evidence>
<dbReference type="GO" id="GO:0019346">
    <property type="term" value="P:transsulfuration"/>
    <property type="evidence" value="ECO:0007669"/>
    <property type="project" value="InterPro"/>
</dbReference>
<dbReference type="OrthoDB" id="4966611at2"/>
<dbReference type="InterPro" id="IPR015421">
    <property type="entry name" value="PyrdxlP-dep_Trfase_major"/>
</dbReference>
<comment type="cofactor">
    <cofactor evidence="1 9">
        <name>pyridoxal 5'-phosphate</name>
        <dbReference type="ChEBI" id="CHEBI:597326"/>
    </cofactor>
</comment>
<dbReference type="PANTHER" id="PTHR11808">
    <property type="entry name" value="TRANS-SULFURATION ENZYME FAMILY MEMBER"/>
    <property type="match status" value="1"/>
</dbReference>
<evidence type="ECO:0000256" key="5">
    <source>
        <dbReference type="ARBA" id="ARBA00047199"/>
    </source>
</evidence>
<dbReference type="GO" id="GO:0047982">
    <property type="term" value="F:homocysteine desulfhydrase activity"/>
    <property type="evidence" value="ECO:0007669"/>
    <property type="project" value="UniProtKB-EC"/>
</dbReference>
<accession>A0A2P8HCZ9</accession>
<keyword evidence="3 8" id="KW-0663">Pyridoxal phosphate</keyword>
<dbReference type="Gene3D" id="3.40.640.10">
    <property type="entry name" value="Type I PLP-dependent aspartate aminotransferase-like (Major domain)"/>
    <property type="match status" value="1"/>
</dbReference>
<dbReference type="CDD" id="cd00614">
    <property type="entry name" value="CGS_like"/>
    <property type="match status" value="1"/>
</dbReference>
<dbReference type="EMBL" id="PYAX01000029">
    <property type="protein sequence ID" value="PSL44113.1"/>
    <property type="molecule type" value="Genomic_DNA"/>
</dbReference>
<evidence type="ECO:0000256" key="8">
    <source>
        <dbReference type="PIRSR" id="PIRSR001434-2"/>
    </source>
</evidence>
<evidence type="ECO:0000256" key="4">
    <source>
        <dbReference type="ARBA" id="ARBA00047175"/>
    </source>
</evidence>
<dbReference type="PROSITE" id="PS00868">
    <property type="entry name" value="CYS_MET_METAB_PP"/>
    <property type="match status" value="1"/>
</dbReference>
<dbReference type="FunFam" id="3.40.640.10:FF:000046">
    <property type="entry name" value="Cystathionine gamma-lyase"/>
    <property type="match status" value="1"/>
</dbReference>
<dbReference type="GO" id="GO:0030170">
    <property type="term" value="F:pyridoxal phosphate binding"/>
    <property type="evidence" value="ECO:0007669"/>
    <property type="project" value="InterPro"/>
</dbReference>
<dbReference type="PIRSF" id="PIRSF001434">
    <property type="entry name" value="CGS"/>
    <property type="match status" value="1"/>
</dbReference>
<gene>
    <name evidence="10" type="ORF">B0I31_12925</name>
</gene>
<name>A0A2P8HCZ9_SACCR</name>
<dbReference type="InterPro" id="IPR054542">
    <property type="entry name" value="Cys_met_metab_PP"/>
</dbReference>
<comment type="catalytic activity">
    <reaction evidence="7">
        <text>L-methionine + H2O = methanethiol + 2-oxobutanoate + NH4(+)</text>
        <dbReference type="Rhea" id="RHEA:23800"/>
        <dbReference type="ChEBI" id="CHEBI:15377"/>
        <dbReference type="ChEBI" id="CHEBI:16007"/>
        <dbReference type="ChEBI" id="CHEBI:16763"/>
        <dbReference type="ChEBI" id="CHEBI:28938"/>
        <dbReference type="ChEBI" id="CHEBI:57844"/>
        <dbReference type="EC" id="4.4.1.11"/>
    </reaction>
    <physiologicalReaction direction="left-to-right" evidence="7">
        <dbReference type="Rhea" id="RHEA:23801"/>
    </physiologicalReaction>
</comment>
<evidence type="ECO:0000256" key="2">
    <source>
        <dbReference type="ARBA" id="ARBA00009077"/>
    </source>
</evidence>
<sequence>MRFDTKLVHEGQRTRPGAGDVVPPIHVSVTFDQFAQDPARYYYARGESPTREDLEACLAALEDVRFAAVFSSGQAAASAVLSLLEPGSRVIASDDVYGGTYALFELCRRRGVDVRQVDLSDVDAAAAALSGEVDLVWVETPTNPLMKIADIAAISAAAHRAGAVVVVDNTFASPALQQPLAAGADVSLHSTTKFIAGHSDVLGGALVLDDPALHRRLVDHRTVVGGVPGALDCYLVHRGLKTLSLRVARQVANARAVVEVLTASPFVGAVHYPGLPGHPQFELAARQMSAPGSMVGFEYLGDVRELLRRMELFAPAVSLGGVRSLIEVPASMSHRPVPAEVRARAGIADNLVRLSFGIEDPVDLVEDLSAAMAAAPHVERIGAR</sequence>
<dbReference type="InterPro" id="IPR015424">
    <property type="entry name" value="PyrdxlP-dep_Trfase"/>
</dbReference>
<comment type="catalytic activity">
    <reaction evidence="6">
        <text>L-homocysteine + H2O = 2-oxobutanoate + hydrogen sulfide + NH4(+) + H(+)</text>
        <dbReference type="Rhea" id="RHEA:14501"/>
        <dbReference type="ChEBI" id="CHEBI:15377"/>
        <dbReference type="ChEBI" id="CHEBI:15378"/>
        <dbReference type="ChEBI" id="CHEBI:16763"/>
        <dbReference type="ChEBI" id="CHEBI:28938"/>
        <dbReference type="ChEBI" id="CHEBI:29919"/>
        <dbReference type="ChEBI" id="CHEBI:58199"/>
        <dbReference type="EC" id="4.4.1.2"/>
    </reaction>
    <physiologicalReaction direction="left-to-right" evidence="6">
        <dbReference type="Rhea" id="RHEA:14502"/>
    </physiologicalReaction>
</comment>
<evidence type="ECO:0000256" key="7">
    <source>
        <dbReference type="ARBA" id="ARBA00052699"/>
    </source>
</evidence>
<feature type="modified residue" description="N6-(pyridoxal phosphate)lysine" evidence="8">
    <location>
        <position position="193"/>
    </location>
</feature>
<dbReference type="InterPro" id="IPR000277">
    <property type="entry name" value="Cys/Met-Metab_PyrdxlP-dep_enz"/>
</dbReference>
<dbReference type="GO" id="GO:0005737">
    <property type="term" value="C:cytoplasm"/>
    <property type="evidence" value="ECO:0007669"/>
    <property type="project" value="TreeGrafter"/>
</dbReference>
<dbReference type="InterPro" id="IPR015422">
    <property type="entry name" value="PyrdxlP-dep_Trfase_small"/>
</dbReference>
<dbReference type="AlphaFoldDB" id="A0A2P8HCZ9"/>
<evidence type="ECO:0000256" key="9">
    <source>
        <dbReference type="RuleBase" id="RU362118"/>
    </source>
</evidence>